<accession>A0A075VEF8</accession>
<reference evidence="1 2" key="1">
    <citation type="journal article" date="2014" name="J. Biotechnol.">
        <title>Complete genome sequence of the actinobacterium Amycolatopsis japonica MG417-CF17(T) (=DSM 44213T) producing (S,S)-N,N'-ethylenediaminedisuccinic acid.</title>
        <authorList>
            <person name="Stegmann E."/>
            <person name="Albersmeier A."/>
            <person name="Spohn M."/>
            <person name="Gert H."/>
            <person name="Weber T."/>
            <person name="Wohlleben W."/>
            <person name="Kalinowski J."/>
            <person name="Ruckert C."/>
        </authorList>
    </citation>
    <scope>NUCLEOTIDE SEQUENCE [LARGE SCALE GENOMIC DNA]</scope>
    <source>
        <strain evidence="2">MG417-CF17 (DSM 44213)</strain>
        <plasmid evidence="1">pAmyja1</plasmid>
    </source>
</reference>
<proteinExistence type="predicted"/>
<protein>
    <submittedName>
        <fullName evidence="1">Uncharacterized protein</fullName>
    </submittedName>
</protein>
<dbReference type="AlphaFoldDB" id="A0A075VEF8"/>
<keyword evidence="1" id="KW-0614">Plasmid</keyword>
<geneLocation type="plasmid" evidence="1 2">
    <name>pAmyja1</name>
</geneLocation>
<evidence type="ECO:0000313" key="1">
    <source>
        <dbReference type="EMBL" id="AIG81300.1"/>
    </source>
</evidence>
<keyword evidence="2" id="KW-1185">Reference proteome</keyword>
<evidence type="ECO:0000313" key="2">
    <source>
        <dbReference type="Proteomes" id="UP000028492"/>
    </source>
</evidence>
<dbReference type="KEGG" id="aja:AJAP_42665"/>
<dbReference type="EMBL" id="CP008954">
    <property type="protein sequence ID" value="AIG81300.1"/>
    <property type="molecule type" value="Genomic_DNA"/>
</dbReference>
<dbReference type="HOGENOM" id="CLU_2079796_0_0_11"/>
<dbReference type="Proteomes" id="UP000028492">
    <property type="component" value="Plasmid pAmyja1"/>
</dbReference>
<gene>
    <name evidence="1" type="ORF">AJAP_42665</name>
</gene>
<organism evidence="1 2">
    <name type="scientific">Amycolatopsis japonica</name>
    <dbReference type="NCBI Taxonomy" id="208439"/>
    <lineage>
        <taxon>Bacteria</taxon>
        <taxon>Bacillati</taxon>
        <taxon>Actinomycetota</taxon>
        <taxon>Actinomycetes</taxon>
        <taxon>Pseudonocardiales</taxon>
        <taxon>Pseudonocardiaceae</taxon>
        <taxon>Amycolatopsis</taxon>
        <taxon>Amycolatopsis japonica group</taxon>
    </lineage>
</organism>
<sequence length="117" mass="13030">MKTARETGDMGPVLKIVDHIAAEGDQDREFVLALALFRHQLFAIEAGDESTMKAFGELMQARFSPEILDQVMMFSMLTAGLRQGWLPADDYDKLSAYLADKDAGLHAQLDKVERRAA</sequence>
<name>A0A075VEF8_9PSEU</name>